<reference evidence="1" key="2">
    <citation type="submission" date="2017-06" db="EMBL/GenBank/DDBJ databases">
        <title>WGS assembly of Brachypodium distachyon.</title>
        <authorList>
            <consortium name="The International Brachypodium Initiative"/>
            <person name="Lucas S."/>
            <person name="Harmon-Smith M."/>
            <person name="Lail K."/>
            <person name="Tice H."/>
            <person name="Grimwood J."/>
            <person name="Bruce D."/>
            <person name="Barry K."/>
            <person name="Shu S."/>
            <person name="Lindquist E."/>
            <person name="Wang M."/>
            <person name="Pitluck S."/>
            <person name="Vogel J.P."/>
            <person name="Garvin D.F."/>
            <person name="Mockler T.C."/>
            <person name="Schmutz J."/>
            <person name="Rokhsar D."/>
            <person name="Bevan M.W."/>
        </authorList>
    </citation>
    <scope>NUCLEOTIDE SEQUENCE</scope>
    <source>
        <strain evidence="1">Bd21</strain>
    </source>
</reference>
<dbReference type="Proteomes" id="UP000008810">
    <property type="component" value="Chromosome 3"/>
</dbReference>
<accession>A0A2K2CX53</accession>
<proteinExistence type="predicted"/>
<dbReference type="EnsemblPlants" id="PNT66608">
    <property type="protein sequence ID" value="PNT66608"/>
    <property type="gene ID" value="BRADI_3g14778v3"/>
</dbReference>
<organism evidence="1">
    <name type="scientific">Brachypodium distachyon</name>
    <name type="common">Purple false brome</name>
    <name type="synonym">Trachynia distachya</name>
    <dbReference type="NCBI Taxonomy" id="15368"/>
    <lineage>
        <taxon>Eukaryota</taxon>
        <taxon>Viridiplantae</taxon>
        <taxon>Streptophyta</taxon>
        <taxon>Embryophyta</taxon>
        <taxon>Tracheophyta</taxon>
        <taxon>Spermatophyta</taxon>
        <taxon>Magnoliopsida</taxon>
        <taxon>Liliopsida</taxon>
        <taxon>Poales</taxon>
        <taxon>Poaceae</taxon>
        <taxon>BOP clade</taxon>
        <taxon>Pooideae</taxon>
        <taxon>Stipodae</taxon>
        <taxon>Brachypodieae</taxon>
        <taxon>Brachypodium</taxon>
    </lineage>
</organism>
<dbReference type="Gramene" id="PNT66608">
    <property type="protein sequence ID" value="PNT66608"/>
    <property type="gene ID" value="BRADI_3g14778v3"/>
</dbReference>
<sequence length="96" mass="11185">MASVVWDFRAPERCRFFAWLAARGRRGRKDFLTAVTLVFWIIWRHCNHIVFNGVSSSVHWVLATVREELDRWCSAGLFRNRGIGSAFAASRLMDRL</sequence>
<evidence type="ECO:0008006" key="4">
    <source>
        <dbReference type="Google" id="ProtNLM"/>
    </source>
</evidence>
<evidence type="ECO:0000313" key="3">
    <source>
        <dbReference type="Proteomes" id="UP000008810"/>
    </source>
</evidence>
<evidence type="ECO:0000313" key="2">
    <source>
        <dbReference type="EnsemblPlants" id="PNT66608"/>
    </source>
</evidence>
<dbReference type="EMBL" id="CM000882">
    <property type="protein sequence ID" value="PNT66608.1"/>
    <property type="molecule type" value="Genomic_DNA"/>
</dbReference>
<gene>
    <name evidence="1" type="ORF">BRADI_3g14778v3</name>
</gene>
<dbReference type="AlphaFoldDB" id="A0A2K2CX53"/>
<reference evidence="2" key="3">
    <citation type="submission" date="2018-08" db="UniProtKB">
        <authorList>
            <consortium name="EnsemblPlants"/>
        </authorList>
    </citation>
    <scope>IDENTIFICATION</scope>
    <source>
        <strain evidence="2">cv. Bd21</strain>
    </source>
</reference>
<protein>
    <recommendedName>
        <fullName evidence="4">Reverse transcriptase zinc-binding domain-containing protein</fullName>
    </recommendedName>
</protein>
<reference evidence="1 2" key="1">
    <citation type="journal article" date="2010" name="Nature">
        <title>Genome sequencing and analysis of the model grass Brachypodium distachyon.</title>
        <authorList>
            <consortium name="International Brachypodium Initiative"/>
        </authorList>
    </citation>
    <scope>NUCLEOTIDE SEQUENCE [LARGE SCALE GENOMIC DNA]</scope>
    <source>
        <strain evidence="1 2">Bd21</strain>
    </source>
</reference>
<keyword evidence="3" id="KW-1185">Reference proteome</keyword>
<name>A0A2K2CX53_BRADI</name>
<evidence type="ECO:0000313" key="1">
    <source>
        <dbReference type="EMBL" id="PNT66608.1"/>
    </source>
</evidence>
<dbReference type="OrthoDB" id="700885at2759"/>
<dbReference type="InParanoid" id="A0A2K2CX53"/>